<dbReference type="InterPro" id="IPR001031">
    <property type="entry name" value="Thioesterase"/>
</dbReference>
<dbReference type="InterPro" id="IPR012223">
    <property type="entry name" value="TEII"/>
</dbReference>
<evidence type="ECO:0000259" key="2">
    <source>
        <dbReference type="Pfam" id="PF00975"/>
    </source>
</evidence>
<dbReference type="GO" id="GO:0008610">
    <property type="term" value="P:lipid biosynthetic process"/>
    <property type="evidence" value="ECO:0007669"/>
    <property type="project" value="TreeGrafter"/>
</dbReference>
<accession>A0A263D371</accession>
<dbReference type="PANTHER" id="PTHR11487">
    <property type="entry name" value="THIOESTERASE"/>
    <property type="match status" value="1"/>
</dbReference>
<proteinExistence type="inferred from homology"/>
<dbReference type="Gene3D" id="3.40.50.1820">
    <property type="entry name" value="alpha/beta hydrolase"/>
    <property type="match status" value="1"/>
</dbReference>
<dbReference type="Proteomes" id="UP000242444">
    <property type="component" value="Unassembled WGS sequence"/>
</dbReference>
<protein>
    <submittedName>
        <fullName evidence="3">Thioesterase</fullName>
    </submittedName>
</protein>
<dbReference type="SUPFAM" id="SSF53474">
    <property type="entry name" value="alpha/beta-Hydrolases"/>
    <property type="match status" value="1"/>
</dbReference>
<dbReference type="InParanoid" id="A0A263D371"/>
<reference evidence="3 4" key="1">
    <citation type="submission" date="2017-07" db="EMBL/GenBank/DDBJ databases">
        <title>Amycolatopsis antarcticus sp. nov., isolated from the surface of an Antarcticus brown macroalga.</title>
        <authorList>
            <person name="Wang J."/>
            <person name="Leiva S."/>
            <person name="Huang J."/>
            <person name="Huang Y."/>
        </authorList>
    </citation>
    <scope>NUCLEOTIDE SEQUENCE [LARGE SCALE GENOMIC DNA]</scope>
    <source>
        <strain evidence="3 4">AU-G6</strain>
    </source>
</reference>
<comment type="similarity">
    <text evidence="1">Belongs to the thioesterase family.</text>
</comment>
<dbReference type="PANTHER" id="PTHR11487:SF0">
    <property type="entry name" value="S-ACYL FATTY ACID SYNTHASE THIOESTERASE, MEDIUM CHAIN"/>
    <property type="match status" value="1"/>
</dbReference>
<keyword evidence="4" id="KW-1185">Reference proteome</keyword>
<name>A0A263D371_9PSEU</name>
<evidence type="ECO:0000256" key="1">
    <source>
        <dbReference type="ARBA" id="ARBA00007169"/>
    </source>
</evidence>
<comment type="caution">
    <text evidence="3">The sequence shown here is derived from an EMBL/GenBank/DDBJ whole genome shotgun (WGS) entry which is preliminary data.</text>
</comment>
<dbReference type="Pfam" id="PF00975">
    <property type="entry name" value="Thioesterase"/>
    <property type="match status" value="1"/>
</dbReference>
<dbReference type="OrthoDB" id="4169718at2"/>
<dbReference type="RefSeq" id="WP_094862771.1">
    <property type="nucleotide sequence ID" value="NZ_NKYE01000006.1"/>
</dbReference>
<dbReference type="InterPro" id="IPR029058">
    <property type="entry name" value="AB_hydrolase_fold"/>
</dbReference>
<organism evidence="3 4">
    <name type="scientific">Amycolatopsis antarctica</name>
    <dbReference type="NCBI Taxonomy" id="1854586"/>
    <lineage>
        <taxon>Bacteria</taxon>
        <taxon>Bacillati</taxon>
        <taxon>Actinomycetota</taxon>
        <taxon>Actinomycetes</taxon>
        <taxon>Pseudonocardiales</taxon>
        <taxon>Pseudonocardiaceae</taxon>
        <taxon>Amycolatopsis</taxon>
    </lineage>
</organism>
<sequence length="261" mass="28937">MAEHTEHERRRWLRGRRDGGDAAANLVCLPHAGGSASFYRDWEAGLPGDLAVRVVQYPGREDRLAEPCLTNMAELADRVTEVVLPLFDRPVVLFGHSMGAALMYEVTRRCEAAGASPDLLIASAHPAPHRKEPGGLHLGSDRDLLADLQNFAASRAILESEELREIMLPMVRADYQVIETYELAEPIPVRAPIAVFRGAEDTDVDSGQGDAWAELTEHGRLVRHQVFDGGHFYLQPQQDRLFAEITGLLEAVRTRSRSVAR</sequence>
<gene>
    <name evidence="3" type="ORF">CFN78_11665</name>
</gene>
<feature type="domain" description="Thioesterase" evidence="2">
    <location>
        <begin position="25"/>
        <end position="245"/>
    </location>
</feature>
<dbReference type="EMBL" id="NKYE01000006">
    <property type="protein sequence ID" value="OZM72913.1"/>
    <property type="molecule type" value="Genomic_DNA"/>
</dbReference>
<evidence type="ECO:0000313" key="4">
    <source>
        <dbReference type="Proteomes" id="UP000242444"/>
    </source>
</evidence>
<evidence type="ECO:0000313" key="3">
    <source>
        <dbReference type="EMBL" id="OZM72913.1"/>
    </source>
</evidence>
<dbReference type="AlphaFoldDB" id="A0A263D371"/>